<dbReference type="GO" id="GO:0005351">
    <property type="term" value="F:carbohydrate:proton symporter activity"/>
    <property type="evidence" value="ECO:0007669"/>
    <property type="project" value="TreeGrafter"/>
</dbReference>
<dbReference type="PANTHER" id="PTHR48022:SF39">
    <property type="entry name" value="MONOSACCHARIDE TRANSPORTER, PUTATIVE-RELATED"/>
    <property type="match status" value="1"/>
</dbReference>
<evidence type="ECO:0000256" key="3">
    <source>
        <dbReference type="ARBA" id="ARBA00022448"/>
    </source>
</evidence>
<feature type="transmembrane region" description="Helical" evidence="9">
    <location>
        <begin position="501"/>
        <end position="518"/>
    </location>
</feature>
<feature type="transmembrane region" description="Helical" evidence="9">
    <location>
        <begin position="333"/>
        <end position="355"/>
    </location>
</feature>
<reference evidence="11 12" key="1">
    <citation type="journal article" date="2012" name="PLoS Pathog.">
        <title>Diverse lifestyles and strategies of plant pathogenesis encoded in the genomes of eighteen Dothideomycetes fungi.</title>
        <authorList>
            <person name="Ohm R.A."/>
            <person name="Feau N."/>
            <person name="Henrissat B."/>
            <person name="Schoch C.L."/>
            <person name="Horwitz B.A."/>
            <person name="Barry K.W."/>
            <person name="Condon B.J."/>
            <person name="Copeland A.C."/>
            <person name="Dhillon B."/>
            <person name="Glaser F."/>
            <person name="Hesse C.N."/>
            <person name="Kosti I."/>
            <person name="LaButti K."/>
            <person name="Lindquist E.A."/>
            <person name="Lucas S."/>
            <person name="Salamov A.A."/>
            <person name="Bradshaw R.E."/>
            <person name="Ciuffetti L."/>
            <person name="Hamelin R.C."/>
            <person name="Kema G.H.J."/>
            <person name="Lawrence C."/>
            <person name="Scott J.A."/>
            <person name="Spatafora J.W."/>
            <person name="Turgeon B.G."/>
            <person name="de Wit P.J.G.M."/>
            <person name="Zhong S."/>
            <person name="Goodwin S.B."/>
            <person name="Grigoriev I.V."/>
        </authorList>
    </citation>
    <scope>NUCLEOTIDE SEQUENCE [LARGE SCALE GENOMIC DNA]</scope>
    <source>
        <strain evidence="11 12">SO2202</strain>
    </source>
</reference>
<feature type="transmembrane region" description="Helical" evidence="9">
    <location>
        <begin position="70"/>
        <end position="87"/>
    </location>
</feature>
<dbReference type="GeneID" id="27904460"/>
<keyword evidence="12" id="KW-1185">Reference proteome</keyword>
<dbReference type="HOGENOM" id="CLU_001265_30_1_1"/>
<evidence type="ECO:0000256" key="5">
    <source>
        <dbReference type="ARBA" id="ARBA00022989"/>
    </source>
</evidence>
<dbReference type="InterPro" id="IPR036259">
    <property type="entry name" value="MFS_trans_sf"/>
</dbReference>
<dbReference type="RefSeq" id="XP_016756745.1">
    <property type="nucleotide sequence ID" value="XM_016907323.1"/>
</dbReference>
<organism evidence="11 12">
    <name type="scientific">Sphaerulina musiva (strain SO2202)</name>
    <name type="common">Poplar stem canker fungus</name>
    <name type="synonym">Septoria musiva</name>
    <dbReference type="NCBI Taxonomy" id="692275"/>
    <lineage>
        <taxon>Eukaryota</taxon>
        <taxon>Fungi</taxon>
        <taxon>Dikarya</taxon>
        <taxon>Ascomycota</taxon>
        <taxon>Pezizomycotina</taxon>
        <taxon>Dothideomycetes</taxon>
        <taxon>Dothideomycetidae</taxon>
        <taxon>Mycosphaerellales</taxon>
        <taxon>Mycosphaerellaceae</taxon>
        <taxon>Sphaerulina</taxon>
    </lineage>
</organism>
<dbReference type="InterPro" id="IPR003663">
    <property type="entry name" value="Sugar/inositol_transpt"/>
</dbReference>
<dbReference type="GO" id="GO:0016020">
    <property type="term" value="C:membrane"/>
    <property type="evidence" value="ECO:0007669"/>
    <property type="project" value="UniProtKB-SubCell"/>
</dbReference>
<evidence type="ECO:0000256" key="1">
    <source>
        <dbReference type="ARBA" id="ARBA00004141"/>
    </source>
</evidence>
<dbReference type="CDD" id="cd17356">
    <property type="entry name" value="MFS_HXT"/>
    <property type="match status" value="1"/>
</dbReference>
<comment type="similarity">
    <text evidence="2 7">Belongs to the major facilitator superfamily. Sugar transporter (TC 2.A.1.1) family.</text>
</comment>
<evidence type="ECO:0000256" key="7">
    <source>
        <dbReference type="RuleBase" id="RU003346"/>
    </source>
</evidence>
<dbReference type="Pfam" id="PF00083">
    <property type="entry name" value="Sugar_tr"/>
    <property type="match status" value="1"/>
</dbReference>
<dbReference type="EMBL" id="KB456271">
    <property type="protein sequence ID" value="EMF08624.1"/>
    <property type="molecule type" value="Genomic_DNA"/>
</dbReference>
<feature type="transmembrane region" description="Helical" evidence="9">
    <location>
        <begin position="478"/>
        <end position="495"/>
    </location>
</feature>
<dbReference type="OMA" id="INNMACP"/>
<feature type="transmembrane region" description="Helical" evidence="9">
    <location>
        <begin position="120"/>
        <end position="139"/>
    </location>
</feature>
<proteinExistence type="inferred from homology"/>
<evidence type="ECO:0000256" key="6">
    <source>
        <dbReference type="ARBA" id="ARBA00023136"/>
    </source>
</evidence>
<keyword evidence="5 9" id="KW-1133">Transmembrane helix</keyword>
<feature type="transmembrane region" description="Helical" evidence="9">
    <location>
        <begin position="151"/>
        <end position="169"/>
    </location>
</feature>
<keyword evidence="6 9" id="KW-0472">Membrane</keyword>
<evidence type="ECO:0000259" key="10">
    <source>
        <dbReference type="PROSITE" id="PS50850"/>
    </source>
</evidence>
<feature type="transmembrane region" description="Helical" evidence="9">
    <location>
        <begin position="367"/>
        <end position="388"/>
    </location>
</feature>
<comment type="subcellular location">
    <subcellularLocation>
        <location evidence="1">Membrane</location>
        <topology evidence="1">Multi-pass membrane protein</topology>
    </subcellularLocation>
</comment>
<evidence type="ECO:0000313" key="12">
    <source>
        <dbReference type="Proteomes" id="UP000016931"/>
    </source>
</evidence>
<dbReference type="PROSITE" id="PS50850">
    <property type="entry name" value="MFS"/>
    <property type="match status" value="1"/>
</dbReference>
<evidence type="ECO:0000256" key="8">
    <source>
        <dbReference type="SAM" id="MobiDB-lite"/>
    </source>
</evidence>
<dbReference type="eggNOG" id="KOG0254">
    <property type="taxonomic scope" value="Eukaryota"/>
</dbReference>
<evidence type="ECO:0000313" key="11">
    <source>
        <dbReference type="EMBL" id="EMF08624.1"/>
    </source>
</evidence>
<protein>
    <submittedName>
        <fullName evidence="11">Sugar_tr-domain-containing protein</fullName>
    </submittedName>
</protein>
<keyword evidence="3 7" id="KW-0813">Transport</keyword>
<gene>
    <name evidence="11" type="ORF">SEPMUDRAFT_152240</name>
</gene>
<evidence type="ECO:0000256" key="4">
    <source>
        <dbReference type="ARBA" id="ARBA00022692"/>
    </source>
</evidence>
<dbReference type="PRINTS" id="PR00171">
    <property type="entry name" value="SUGRTRNSPORT"/>
</dbReference>
<sequence>MNRFKLGGRTQKTESGATTPRHEGTTSPEDRFEKNSVEKTHGSGDLEKDGVAAHGGGGEGGEKVRLFRPYTFALAAIVSIGGFIFGYDTGQISGFLEMPDFLRRFHNVGDSPETYGFTDAVSGTIVGLLSIGTMFGALCSAPIADRFGRKVCIICWNLMFCVGVVIQMASSNKWYQIALGRWVAGLGVGGLSVLTPMYQSETAPRHIRGAMVGCYQLFITLGIFVAYCINYGTEANDDASAWRIPMGVGFIPPVLMITGICFLPESPRWDYRHNNIERARTTIARSYGVGTRHWEVQREMREIQAKFDAEFAGGGKHKWYEIFTGPRMAYRTLLGVSLQALQQLTGANFFFYYGTTIFEATGLSNSYVTSMILGAVNFAFTFPGLYVIEKAGRRGALMWGAAWMFMCFMVFSSVGHFALDQTTPTNTPKAGAAMIVFACLFIAGYAMTWGPVIWVVVGELYPTRYRTMCMGLASSSNWIWNFLISFFSPFITSAIDFQYGYIFASCCALSIPLVYFFLEEHQGRSLEEIDTMYITHVPPRKSAKWEPPSGEELVTADALYLTPGARGIRKAEAAGMEADQRVESVAGLPPPTEFQGIRDAHDEVPVASGVRGMSYSKADHGGGGS</sequence>
<dbReference type="SUPFAM" id="SSF103473">
    <property type="entry name" value="MFS general substrate transporter"/>
    <property type="match status" value="1"/>
</dbReference>
<dbReference type="PANTHER" id="PTHR48022">
    <property type="entry name" value="PLASTIDIC GLUCOSE TRANSPORTER 4"/>
    <property type="match status" value="1"/>
</dbReference>
<feature type="compositionally biased region" description="Basic and acidic residues" evidence="8">
    <location>
        <begin position="20"/>
        <end position="51"/>
    </location>
</feature>
<accession>M3ASY6</accession>
<feature type="domain" description="Major facilitator superfamily (MFS) profile" evidence="10">
    <location>
        <begin position="74"/>
        <end position="522"/>
    </location>
</feature>
<feature type="transmembrane region" description="Helical" evidence="9">
    <location>
        <begin position="175"/>
        <end position="198"/>
    </location>
</feature>
<feature type="transmembrane region" description="Helical" evidence="9">
    <location>
        <begin position="431"/>
        <end position="457"/>
    </location>
</feature>
<dbReference type="STRING" id="692275.M3ASY6"/>
<dbReference type="InterPro" id="IPR005829">
    <property type="entry name" value="Sugar_transporter_CS"/>
</dbReference>
<keyword evidence="4 9" id="KW-0812">Transmembrane</keyword>
<feature type="region of interest" description="Disordered" evidence="8">
    <location>
        <begin position="1"/>
        <end position="58"/>
    </location>
</feature>
<feature type="transmembrane region" description="Helical" evidence="9">
    <location>
        <begin position="244"/>
        <end position="263"/>
    </location>
</feature>
<dbReference type="NCBIfam" id="TIGR00879">
    <property type="entry name" value="SP"/>
    <property type="match status" value="1"/>
</dbReference>
<evidence type="ECO:0000256" key="9">
    <source>
        <dbReference type="SAM" id="Phobius"/>
    </source>
</evidence>
<feature type="transmembrane region" description="Helical" evidence="9">
    <location>
        <begin position="210"/>
        <end position="232"/>
    </location>
</feature>
<dbReference type="PROSITE" id="PS00216">
    <property type="entry name" value="SUGAR_TRANSPORT_1"/>
    <property type="match status" value="1"/>
</dbReference>
<dbReference type="Proteomes" id="UP000016931">
    <property type="component" value="Unassembled WGS sequence"/>
</dbReference>
<dbReference type="AlphaFoldDB" id="M3ASY6"/>
<dbReference type="InterPro" id="IPR050360">
    <property type="entry name" value="MFS_Sugar_Transporters"/>
</dbReference>
<dbReference type="OrthoDB" id="2241241at2759"/>
<dbReference type="InterPro" id="IPR020846">
    <property type="entry name" value="MFS_dom"/>
</dbReference>
<feature type="transmembrane region" description="Helical" evidence="9">
    <location>
        <begin position="400"/>
        <end position="419"/>
    </location>
</feature>
<dbReference type="PROSITE" id="PS00217">
    <property type="entry name" value="SUGAR_TRANSPORT_2"/>
    <property type="match status" value="1"/>
</dbReference>
<evidence type="ECO:0000256" key="2">
    <source>
        <dbReference type="ARBA" id="ARBA00010992"/>
    </source>
</evidence>
<dbReference type="FunFam" id="1.20.1250.20:FF:000044">
    <property type="entry name" value="Hexose transporter Hxt3p"/>
    <property type="match status" value="1"/>
</dbReference>
<name>M3ASY6_SPHMS</name>
<dbReference type="InterPro" id="IPR005828">
    <property type="entry name" value="MFS_sugar_transport-like"/>
</dbReference>
<dbReference type="Gene3D" id="1.20.1250.20">
    <property type="entry name" value="MFS general substrate transporter like domains"/>
    <property type="match status" value="1"/>
</dbReference>